<dbReference type="Proteomes" id="UP001153334">
    <property type="component" value="Unassembled WGS sequence"/>
</dbReference>
<dbReference type="EMBL" id="JAPESX010003044">
    <property type="protein sequence ID" value="KAJ8105871.1"/>
    <property type="molecule type" value="Genomic_DNA"/>
</dbReference>
<comment type="caution">
    <text evidence="1">The sequence shown here is derived from an EMBL/GenBank/DDBJ whole genome shotgun (WGS) entry which is preliminary data.</text>
</comment>
<evidence type="ECO:0000313" key="2">
    <source>
        <dbReference type="Proteomes" id="UP001153334"/>
    </source>
</evidence>
<keyword evidence="2" id="KW-1185">Reference proteome</keyword>
<organism evidence="1 2">
    <name type="scientific">Nemania bipapillata</name>
    <dbReference type="NCBI Taxonomy" id="110536"/>
    <lineage>
        <taxon>Eukaryota</taxon>
        <taxon>Fungi</taxon>
        <taxon>Dikarya</taxon>
        <taxon>Ascomycota</taxon>
        <taxon>Pezizomycotina</taxon>
        <taxon>Sordariomycetes</taxon>
        <taxon>Xylariomycetidae</taxon>
        <taxon>Xylariales</taxon>
        <taxon>Xylariaceae</taxon>
        <taxon>Nemania</taxon>
    </lineage>
</organism>
<reference evidence="1" key="1">
    <citation type="submission" date="2022-11" db="EMBL/GenBank/DDBJ databases">
        <title>Genome Sequence of Nemania bipapillata.</title>
        <authorList>
            <person name="Buettner E."/>
        </authorList>
    </citation>
    <scope>NUCLEOTIDE SEQUENCE</scope>
    <source>
        <strain evidence="1">CP14</strain>
    </source>
</reference>
<protein>
    <submittedName>
        <fullName evidence="1">Uncharacterized protein</fullName>
    </submittedName>
</protein>
<sequence length="724" mass="81909">MLETPNEAVSFGYDDPNSRTSSLRRTIFPFTNTAPPVRVSARYNFISFLAVSQRLRVPLLPITWDRTKRLVGSGYSGRITENSMSLTSSFAFKRIGTEDKLDNVEEIYSSLIHELSILRHDHIEGHPNIPELEGVCWDIIPIKPDTAARATGTTPPFRLWPVLVLQKSEYGDLYQFLLSSRGQGMSMSDRLKLCVDIGNAVATLQDHHIIHGDIKPQNVLVFDAEDSVSVITKLIDFSFSSWCDDATGLVTLAGSWPWYAPECNDQPKFTPSEARKTDVYSFGMLCLWFLFDKFFSSLLTQPDECQAWKPYLLVVNGATSVLEILGTLKTHRLLPQLAKELVAEEANISDESKMLLQQFFSGSLADDPTSRYADIRAALSHLVVEEAHRARAPTGNYLAYNDRLRRQICKSLHFLYNSDYRLRVYVISNLQDIVDKNPGLIPLPHDAAIDSKIQEKLEYITNSDNDVFEVEEGTFFGLHDNLGFIKRQFNVDVYRQEAILPAAEEAMRLELSHVKDNLGPDHWITLQLMTDLASILNARDKGDEAGELDTEILRRRTLTLGRQHTDTLNAMSTLVARYMADGKLDLAEKLATEVAETSVNRFTKDDPVAMTRMSDLGWIYARRGKLQEAADIFRELIALEDREPGHEFYSTLANMESLALVYAAQHKFQDAEHILLRVISSRDLSWGRDDPETLKLREYLASLYRQQGREAEATALLGGKMVDI</sequence>
<proteinExistence type="predicted"/>
<name>A0ACC2HTL3_9PEZI</name>
<accession>A0ACC2HTL3</accession>
<evidence type="ECO:0000313" key="1">
    <source>
        <dbReference type="EMBL" id="KAJ8105871.1"/>
    </source>
</evidence>
<gene>
    <name evidence="1" type="ORF">ONZ43_g7252</name>
</gene>